<feature type="domain" description="Rhodanese" evidence="2">
    <location>
        <begin position="21"/>
        <end position="92"/>
    </location>
</feature>
<dbReference type="SMART" id="SM00450">
    <property type="entry name" value="RHOD"/>
    <property type="match status" value="1"/>
</dbReference>
<dbReference type="SUPFAM" id="SSF52821">
    <property type="entry name" value="Rhodanese/Cell cycle control phosphatase"/>
    <property type="match status" value="1"/>
</dbReference>
<dbReference type="PROSITE" id="PS50206">
    <property type="entry name" value="RHODANESE_3"/>
    <property type="match status" value="1"/>
</dbReference>
<reference evidence="3" key="2">
    <citation type="journal article" date="2014" name="ISME J.">
        <title>Microbial stratification in low pH oxic and suboxic macroscopic growths along an acid mine drainage.</title>
        <authorList>
            <person name="Mendez-Garcia C."/>
            <person name="Mesa V."/>
            <person name="Sprenger R.R."/>
            <person name="Richter M."/>
            <person name="Diez M.S."/>
            <person name="Solano J."/>
            <person name="Bargiela R."/>
            <person name="Golyshina O.V."/>
            <person name="Manteca A."/>
            <person name="Ramos J.L."/>
            <person name="Gallego J.R."/>
            <person name="Llorente I."/>
            <person name="Martins Dos Santos V.A."/>
            <person name="Jensen O.N."/>
            <person name="Pelaez A.I."/>
            <person name="Sanchez J."/>
            <person name="Ferrer M."/>
        </authorList>
    </citation>
    <scope>NUCLEOTIDE SEQUENCE</scope>
</reference>
<dbReference type="InterPro" id="IPR036873">
    <property type="entry name" value="Rhodanese-like_dom_sf"/>
</dbReference>
<dbReference type="PANTHER" id="PTHR43031:SF17">
    <property type="entry name" value="SULFURTRANSFERASE YTWF-RELATED"/>
    <property type="match status" value="1"/>
</dbReference>
<feature type="region of interest" description="Disordered" evidence="1">
    <location>
        <begin position="90"/>
        <end position="123"/>
    </location>
</feature>
<dbReference type="InterPro" id="IPR001763">
    <property type="entry name" value="Rhodanese-like_dom"/>
</dbReference>
<organism evidence="3">
    <name type="scientific">mine drainage metagenome</name>
    <dbReference type="NCBI Taxonomy" id="410659"/>
    <lineage>
        <taxon>unclassified sequences</taxon>
        <taxon>metagenomes</taxon>
        <taxon>ecological metagenomes</taxon>
    </lineage>
</organism>
<accession>T1AND9</accession>
<proteinExistence type="predicted"/>
<sequence length="123" mass="13598">MPRQVSVRDVAERHSNDPDCLVLLDVREHDERAFNRIEPSLHIPMNDIPRRLSEIPKDREVVVYCHHGTRSAMVAAYLAHAGFEKVANLEGGSTLGPDTSTRRFPATDDGSAEVSGTLPDPNV</sequence>
<evidence type="ECO:0000256" key="1">
    <source>
        <dbReference type="SAM" id="MobiDB-lite"/>
    </source>
</evidence>
<protein>
    <submittedName>
        <fullName evidence="3">Rhodanese domain protein</fullName>
    </submittedName>
</protein>
<dbReference type="Gene3D" id="3.40.250.10">
    <property type="entry name" value="Rhodanese-like domain"/>
    <property type="match status" value="1"/>
</dbReference>
<feature type="non-terminal residue" evidence="3">
    <location>
        <position position="123"/>
    </location>
</feature>
<dbReference type="CDD" id="cd00158">
    <property type="entry name" value="RHOD"/>
    <property type="match status" value="1"/>
</dbReference>
<dbReference type="EMBL" id="AUZY01005470">
    <property type="protein sequence ID" value="EQD58922.1"/>
    <property type="molecule type" value="Genomic_DNA"/>
</dbReference>
<dbReference type="PANTHER" id="PTHR43031">
    <property type="entry name" value="FAD-DEPENDENT OXIDOREDUCTASE"/>
    <property type="match status" value="1"/>
</dbReference>
<gene>
    <name evidence="3" type="ORF">B1B_08395</name>
</gene>
<comment type="caution">
    <text evidence="3">The sequence shown here is derived from an EMBL/GenBank/DDBJ whole genome shotgun (WGS) entry which is preliminary data.</text>
</comment>
<name>T1AND9_9ZZZZ</name>
<reference evidence="3" key="1">
    <citation type="submission" date="2013-08" db="EMBL/GenBank/DDBJ databases">
        <authorList>
            <person name="Mendez C."/>
            <person name="Richter M."/>
            <person name="Ferrer M."/>
            <person name="Sanchez J."/>
        </authorList>
    </citation>
    <scope>NUCLEOTIDE SEQUENCE</scope>
</reference>
<dbReference type="Pfam" id="PF00581">
    <property type="entry name" value="Rhodanese"/>
    <property type="match status" value="1"/>
</dbReference>
<dbReference type="InterPro" id="IPR050229">
    <property type="entry name" value="GlpE_sulfurtransferase"/>
</dbReference>
<evidence type="ECO:0000259" key="2">
    <source>
        <dbReference type="PROSITE" id="PS50206"/>
    </source>
</evidence>
<dbReference type="AlphaFoldDB" id="T1AND9"/>
<evidence type="ECO:0000313" key="3">
    <source>
        <dbReference type="EMBL" id="EQD58922.1"/>
    </source>
</evidence>